<evidence type="ECO:0000256" key="3">
    <source>
        <dbReference type="ARBA" id="ARBA00012658"/>
    </source>
</evidence>
<dbReference type="PANTHER" id="PTHR11069">
    <property type="entry name" value="GLUCOSYLCERAMIDASE"/>
    <property type="match status" value="1"/>
</dbReference>
<name>A0A6V7VSA9_MELEN</name>
<comment type="similarity">
    <text evidence="2 6">Belongs to the glycosyl hydrolase 30 family.</text>
</comment>
<comment type="caution">
    <text evidence="9">The sequence shown here is derived from an EMBL/GenBank/DDBJ whole genome shotgun (WGS) entry which is preliminary data.</text>
</comment>
<keyword evidence="6" id="KW-0326">Glycosidase</keyword>
<protein>
    <recommendedName>
        <fullName evidence="3 6">Glucosylceramidase</fullName>
        <ecNumber evidence="3 6">3.2.1.45</ecNumber>
    </recommendedName>
</protein>
<sequence length="280" mass="32214">MIITLIIIFLRLLIQLNAQINNGIFPQEIQIEAKFEQLKWNESKNIFISKNSIENTQKCLKRHFSADSFVCVCNSIHCDQPEEIGKFTGKNAFIYQTDPIKQRLNKKELKIIERKNKGIKLELQNTVKIRINASQQYQKILGFGGAFTDAVGYNLNLLSKKTRMQLLRTYFDKNIGIRYTVGRVPISSCDFSSRVYSYCDTDDDFKLKTFSLAEEDLHMKIPHILTANILAGSPLNLVATSWSAPAWMKTSRKMPGGGILRGKLDGPFYHTYAHYLRRFF</sequence>
<evidence type="ECO:0000256" key="6">
    <source>
        <dbReference type="RuleBase" id="RU361188"/>
    </source>
</evidence>
<evidence type="ECO:0000256" key="2">
    <source>
        <dbReference type="ARBA" id="ARBA00005382"/>
    </source>
</evidence>
<gene>
    <name evidence="9" type="ORF">MENT_LOCUS29530</name>
</gene>
<dbReference type="PRINTS" id="PR00843">
    <property type="entry name" value="GLHYDRLASE30"/>
</dbReference>
<evidence type="ECO:0000256" key="5">
    <source>
        <dbReference type="ARBA" id="ARBA00022801"/>
    </source>
</evidence>
<dbReference type="OrthoDB" id="2160638at2759"/>
<keyword evidence="5 6" id="KW-0378">Hydrolase</keyword>
<dbReference type="Proteomes" id="UP000580250">
    <property type="component" value="Unassembled WGS sequence"/>
</dbReference>
<dbReference type="Pfam" id="PF02055">
    <property type="entry name" value="Glyco_hydro_30"/>
    <property type="match status" value="1"/>
</dbReference>
<keyword evidence="4 7" id="KW-0732">Signal</keyword>
<dbReference type="InterPro" id="IPR017853">
    <property type="entry name" value="GH"/>
</dbReference>
<evidence type="ECO:0000313" key="9">
    <source>
        <dbReference type="EMBL" id="CAD2177642.1"/>
    </source>
</evidence>
<comment type="catalytic activity">
    <reaction evidence="1">
        <text>a beta-D-glucosyl-(1&lt;-&gt;1')-N-acylsphing-4-enine + H2O = an N-acylsphing-4-enine + D-glucose</text>
        <dbReference type="Rhea" id="RHEA:13269"/>
        <dbReference type="ChEBI" id="CHEBI:4167"/>
        <dbReference type="ChEBI" id="CHEBI:15377"/>
        <dbReference type="ChEBI" id="CHEBI:22801"/>
        <dbReference type="ChEBI" id="CHEBI:52639"/>
        <dbReference type="EC" id="3.2.1.45"/>
    </reaction>
    <physiologicalReaction direction="left-to-right" evidence="1">
        <dbReference type="Rhea" id="RHEA:13270"/>
    </physiologicalReaction>
</comment>
<feature type="domain" description="Glycosyl hydrolase family 30 TIM-barrel" evidence="8">
    <location>
        <begin position="140"/>
        <end position="279"/>
    </location>
</feature>
<evidence type="ECO:0000256" key="1">
    <source>
        <dbReference type="ARBA" id="ARBA00001013"/>
    </source>
</evidence>
<evidence type="ECO:0000256" key="7">
    <source>
        <dbReference type="SAM" id="SignalP"/>
    </source>
</evidence>
<reference evidence="9 10" key="1">
    <citation type="submission" date="2020-08" db="EMBL/GenBank/DDBJ databases">
        <authorList>
            <person name="Koutsovoulos G."/>
            <person name="Danchin GJ E."/>
        </authorList>
    </citation>
    <scope>NUCLEOTIDE SEQUENCE [LARGE SCALE GENOMIC DNA]</scope>
</reference>
<dbReference type="EMBL" id="CAJEWN010000301">
    <property type="protein sequence ID" value="CAD2177642.1"/>
    <property type="molecule type" value="Genomic_DNA"/>
</dbReference>
<dbReference type="GO" id="GO:0016020">
    <property type="term" value="C:membrane"/>
    <property type="evidence" value="ECO:0007669"/>
    <property type="project" value="GOC"/>
</dbReference>
<organism evidence="9 10">
    <name type="scientific">Meloidogyne enterolobii</name>
    <name type="common">Root-knot nematode worm</name>
    <name type="synonym">Meloidogyne mayaguensis</name>
    <dbReference type="NCBI Taxonomy" id="390850"/>
    <lineage>
        <taxon>Eukaryota</taxon>
        <taxon>Metazoa</taxon>
        <taxon>Ecdysozoa</taxon>
        <taxon>Nematoda</taxon>
        <taxon>Chromadorea</taxon>
        <taxon>Rhabditida</taxon>
        <taxon>Tylenchina</taxon>
        <taxon>Tylenchomorpha</taxon>
        <taxon>Tylenchoidea</taxon>
        <taxon>Meloidogynidae</taxon>
        <taxon>Meloidogyninae</taxon>
        <taxon>Meloidogyne</taxon>
    </lineage>
</organism>
<keyword evidence="6" id="KW-0443">Lipid metabolism</keyword>
<evidence type="ECO:0000259" key="8">
    <source>
        <dbReference type="Pfam" id="PF02055"/>
    </source>
</evidence>
<evidence type="ECO:0000256" key="4">
    <source>
        <dbReference type="ARBA" id="ARBA00022729"/>
    </source>
</evidence>
<dbReference type="InterPro" id="IPR033453">
    <property type="entry name" value="Glyco_hydro_30_TIM-barrel"/>
</dbReference>
<dbReference type="SUPFAM" id="SSF51445">
    <property type="entry name" value="(Trans)glycosidases"/>
    <property type="match status" value="1"/>
</dbReference>
<accession>A0A6V7VSA9</accession>
<feature type="signal peptide" evidence="7">
    <location>
        <begin position="1"/>
        <end position="18"/>
    </location>
</feature>
<evidence type="ECO:0000313" key="10">
    <source>
        <dbReference type="Proteomes" id="UP000580250"/>
    </source>
</evidence>
<proteinExistence type="inferred from homology"/>
<dbReference type="AlphaFoldDB" id="A0A6V7VSA9"/>
<dbReference type="GO" id="GO:0006680">
    <property type="term" value="P:glucosylceramide catabolic process"/>
    <property type="evidence" value="ECO:0007669"/>
    <property type="project" value="TreeGrafter"/>
</dbReference>
<dbReference type="EC" id="3.2.1.45" evidence="3 6"/>
<feature type="chain" id="PRO_5028077403" description="Glucosylceramidase" evidence="7">
    <location>
        <begin position="19"/>
        <end position="280"/>
    </location>
</feature>
<dbReference type="InterPro" id="IPR001139">
    <property type="entry name" value="Glyco_hydro_30"/>
</dbReference>
<dbReference type="Gene3D" id="3.20.20.80">
    <property type="entry name" value="Glycosidases"/>
    <property type="match status" value="1"/>
</dbReference>
<dbReference type="GO" id="GO:0004348">
    <property type="term" value="F:glucosylceramidase activity"/>
    <property type="evidence" value="ECO:0007669"/>
    <property type="project" value="UniProtKB-EC"/>
</dbReference>
<keyword evidence="6" id="KW-0746">Sphingolipid metabolism</keyword>
<dbReference type="PANTHER" id="PTHR11069:SF23">
    <property type="entry name" value="LYSOSOMAL ACID GLUCOSYLCERAMIDASE"/>
    <property type="match status" value="1"/>
</dbReference>